<gene>
    <name evidence="1" type="ORF">BREV_BREV_01380</name>
</gene>
<proteinExistence type="predicted"/>
<dbReference type="RefSeq" id="WP_154725948.1">
    <property type="nucleotide sequence ID" value="NZ_UXHF01000021.1"/>
</dbReference>
<comment type="caution">
    <text evidence="1">The sequence shown here is derived from an EMBL/GenBank/DDBJ whole genome shotgun (WGS) entry which is preliminary data.</text>
</comment>
<sequence>MTDHIGDGNQMVPDLDALKKLADAFDSGAYSTSGAMARTYGAGGKIRAAQDIKALIAELKEARTMAHTINRVLSPQADRTFDLLISQSQWAVDTCRAFLAKAQGGE</sequence>
<accession>A0A7Z8Y2L7</accession>
<organism evidence="1 2">
    <name type="scientific">Brevundimonas mediterranea</name>
    <dbReference type="NCBI Taxonomy" id="74329"/>
    <lineage>
        <taxon>Bacteria</taxon>
        <taxon>Pseudomonadati</taxon>
        <taxon>Pseudomonadota</taxon>
        <taxon>Alphaproteobacteria</taxon>
        <taxon>Caulobacterales</taxon>
        <taxon>Caulobacteraceae</taxon>
        <taxon>Brevundimonas</taxon>
    </lineage>
</organism>
<keyword evidence="2" id="KW-1185">Reference proteome</keyword>
<dbReference type="AlphaFoldDB" id="A0A7Z8Y2L7"/>
<dbReference type="Proteomes" id="UP000289220">
    <property type="component" value="Unassembled WGS sequence"/>
</dbReference>
<evidence type="ECO:0000313" key="2">
    <source>
        <dbReference type="Proteomes" id="UP000289220"/>
    </source>
</evidence>
<dbReference type="EMBL" id="UXHF01000021">
    <property type="protein sequence ID" value="VDC49734.1"/>
    <property type="molecule type" value="Genomic_DNA"/>
</dbReference>
<protein>
    <submittedName>
        <fullName evidence="1">Uncharacterized protein</fullName>
    </submittedName>
</protein>
<name>A0A7Z8Y2L7_9CAUL</name>
<evidence type="ECO:0000313" key="1">
    <source>
        <dbReference type="EMBL" id="VDC49734.1"/>
    </source>
</evidence>
<reference evidence="1 2" key="1">
    <citation type="submission" date="2018-11" db="EMBL/GenBank/DDBJ databases">
        <authorList>
            <person name="Peiro R."/>
            <person name="Begona"/>
            <person name="Cbmso G."/>
            <person name="Lopez M."/>
            <person name="Gonzalez S."/>
            <person name="Sacristan E."/>
            <person name="Castillo E."/>
        </authorList>
    </citation>
    <scope>NUCLEOTIDE SEQUENCE [LARGE SCALE GENOMIC DNA]</scope>
    <source>
        <strain evidence="1">Brev_genome</strain>
    </source>
</reference>